<keyword evidence="3" id="KW-0808">Transferase</keyword>
<dbReference type="AlphaFoldDB" id="A0A562SPX8"/>
<evidence type="ECO:0000313" key="4">
    <source>
        <dbReference type="Proteomes" id="UP000320593"/>
    </source>
</evidence>
<proteinExistence type="predicted"/>
<name>A0A562SPX8_9HYPH</name>
<dbReference type="SFLD" id="SFLDG01150">
    <property type="entry name" value="Main.1:_Beta-like"/>
    <property type="match status" value="1"/>
</dbReference>
<evidence type="ECO:0000259" key="2">
    <source>
        <dbReference type="PROSITE" id="PS50405"/>
    </source>
</evidence>
<dbReference type="Pfam" id="PF13417">
    <property type="entry name" value="GST_N_3"/>
    <property type="match status" value="1"/>
</dbReference>
<dbReference type="SFLD" id="SFLDG00358">
    <property type="entry name" value="Main_(cytGST)"/>
    <property type="match status" value="1"/>
</dbReference>
<dbReference type="PANTHER" id="PTHR44051">
    <property type="entry name" value="GLUTATHIONE S-TRANSFERASE-RELATED"/>
    <property type="match status" value="1"/>
</dbReference>
<dbReference type="InterPro" id="IPR004045">
    <property type="entry name" value="Glutathione_S-Trfase_N"/>
</dbReference>
<dbReference type="SUPFAM" id="SSF47616">
    <property type="entry name" value="GST C-terminal domain-like"/>
    <property type="match status" value="1"/>
</dbReference>
<dbReference type="PANTHER" id="PTHR44051:SF21">
    <property type="entry name" value="GLUTATHIONE S-TRANSFERASE FAMILY PROTEIN"/>
    <property type="match status" value="1"/>
</dbReference>
<feature type="domain" description="GST N-terminal" evidence="1">
    <location>
        <begin position="9"/>
        <end position="84"/>
    </location>
</feature>
<dbReference type="PROSITE" id="PS50405">
    <property type="entry name" value="GST_CTER"/>
    <property type="match status" value="1"/>
</dbReference>
<dbReference type="SUPFAM" id="SSF52833">
    <property type="entry name" value="Thioredoxin-like"/>
    <property type="match status" value="1"/>
</dbReference>
<dbReference type="InterPro" id="IPR010987">
    <property type="entry name" value="Glutathione-S-Trfase_C-like"/>
</dbReference>
<dbReference type="SFLD" id="SFLDS00019">
    <property type="entry name" value="Glutathione_Transferase_(cytos"/>
    <property type="match status" value="1"/>
</dbReference>
<dbReference type="EMBL" id="VLLF01000008">
    <property type="protein sequence ID" value="TWI82786.1"/>
    <property type="molecule type" value="Genomic_DNA"/>
</dbReference>
<reference evidence="3 4" key="1">
    <citation type="submission" date="2019-07" db="EMBL/GenBank/DDBJ databases">
        <title>Genomic Encyclopedia of Archaeal and Bacterial Type Strains, Phase II (KMG-II): from individual species to whole genera.</title>
        <authorList>
            <person name="Goeker M."/>
        </authorList>
    </citation>
    <scope>NUCLEOTIDE SEQUENCE [LARGE SCALE GENOMIC DNA]</scope>
    <source>
        <strain evidence="3 4">ATCC BAA-252</strain>
    </source>
</reference>
<dbReference type="InterPro" id="IPR036282">
    <property type="entry name" value="Glutathione-S-Trfase_C_sf"/>
</dbReference>
<evidence type="ECO:0000259" key="1">
    <source>
        <dbReference type="PROSITE" id="PS50404"/>
    </source>
</evidence>
<sequence length="210" mass="23265">MFAKQGIFSVYKLIGFPQTRAMRVMWMLEELGEPYEIDPALPQSEAAKAINPSGKVPALCDGDLIVTESVAICTYLADKHGKFTFPAGTPARAQQDSITQFAVDVLEGALWTSAKNTFVNPESKRVPEIKDVCRYEFGQGLKTLEHRLGDGRYAMGEQFTVPDIILGHCSGWAKVANFELPSEGTVYDYFKRLRSRDGYKATTTKVKAAL</sequence>
<dbReference type="Gene3D" id="1.20.1050.10">
    <property type="match status" value="1"/>
</dbReference>
<dbReference type="GO" id="GO:0016740">
    <property type="term" value="F:transferase activity"/>
    <property type="evidence" value="ECO:0007669"/>
    <property type="project" value="UniProtKB-KW"/>
</dbReference>
<dbReference type="Proteomes" id="UP000320593">
    <property type="component" value="Unassembled WGS sequence"/>
</dbReference>
<dbReference type="CDD" id="cd03046">
    <property type="entry name" value="GST_N_GTT1_like"/>
    <property type="match status" value="1"/>
</dbReference>
<organism evidence="3 4">
    <name type="scientific">Roseibium hamelinense</name>
    <dbReference type="NCBI Taxonomy" id="150831"/>
    <lineage>
        <taxon>Bacteria</taxon>
        <taxon>Pseudomonadati</taxon>
        <taxon>Pseudomonadota</taxon>
        <taxon>Alphaproteobacteria</taxon>
        <taxon>Hyphomicrobiales</taxon>
        <taxon>Stappiaceae</taxon>
        <taxon>Roseibium</taxon>
    </lineage>
</organism>
<comment type="caution">
    <text evidence="3">The sequence shown here is derived from an EMBL/GenBank/DDBJ whole genome shotgun (WGS) entry which is preliminary data.</text>
</comment>
<dbReference type="InterPro" id="IPR036249">
    <property type="entry name" value="Thioredoxin-like_sf"/>
</dbReference>
<evidence type="ECO:0000313" key="3">
    <source>
        <dbReference type="EMBL" id="TWI82786.1"/>
    </source>
</evidence>
<accession>A0A562SPX8</accession>
<dbReference type="PROSITE" id="PS50404">
    <property type="entry name" value="GST_NTER"/>
    <property type="match status" value="1"/>
</dbReference>
<gene>
    <name evidence="3" type="ORF">JM93_03300</name>
</gene>
<protein>
    <submittedName>
        <fullName evidence="3">Glutathione S-transferase</fullName>
    </submittedName>
</protein>
<dbReference type="Gene3D" id="3.40.30.10">
    <property type="entry name" value="Glutaredoxin"/>
    <property type="match status" value="1"/>
</dbReference>
<keyword evidence="4" id="KW-1185">Reference proteome</keyword>
<dbReference type="InterPro" id="IPR040079">
    <property type="entry name" value="Glutathione_S-Trfase"/>
</dbReference>
<feature type="domain" description="GST C-terminal" evidence="2">
    <location>
        <begin position="88"/>
        <end position="210"/>
    </location>
</feature>